<comment type="caution">
    <text evidence="1">The sequence shown here is derived from an EMBL/GenBank/DDBJ whole genome shotgun (WGS) entry which is preliminary data.</text>
</comment>
<dbReference type="RefSeq" id="WP_219408686.1">
    <property type="nucleotide sequence ID" value="NZ_JAHXCT010000004.1"/>
</dbReference>
<proteinExistence type="predicted"/>
<dbReference type="EMBL" id="JAHXCT010000004">
    <property type="protein sequence ID" value="MBW4769537.1"/>
    <property type="molecule type" value="Genomic_DNA"/>
</dbReference>
<dbReference type="Proteomes" id="UP000788426">
    <property type="component" value="Unassembled WGS sequence"/>
</dbReference>
<sequence>MKKLLYIAFIALAIACTKEINQGEVAARVAKHYYDTLVAGHYDAFLEGTYQQDSIPKRYRDLLLDNAKMFIAQQQTEHQGIKEVRVVRHRADTAKHTADVFLLLTFGDSTSEQIVVPMIQHKGTWLMR</sequence>
<protein>
    <recommendedName>
        <fullName evidence="3">DUF4878 domain-containing protein</fullName>
    </recommendedName>
</protein>
<keyword evidence="2" id="KW-1185">Reference proteome</keyword>
<gene>
    <name evidence="1" type="ORF">KZO38_07145</name>
</gene>
<reference evidence="1 2" key="1">
    <citation type="submission" date="2021-07" db="EMBL/GenBank/DDBJ databases">
        <title>Genomic diversity and antimicrobial resistance of Prevotella spp. isolated from chronic lung disease airways.</title>
        <authorList>
            <person name="Webb K.A."/>
            <person name="Olagoke O.S."/>
            <person name="Baird T."/>
            <person name="Neill J."/>
            <person name="Pham A."/>
            <person name="Wells T.J."/>
            <person name="Ramsay K.A."/>
            <person name="Bell S.C."/>
            <person name="Sarovich D.S."/>
            <person name="Price E.P."/>
        </authorList>
    </citation>
    <scope>NUCLEOTIDE SEQUENCE [LARGE SCALE GENOMIC DNA]</scope>
    <source>
        <strain evidence="1 2">SCHI0011.S.12</strain>
    </source>
</reference>
<evidence type="ECO:0008006" key="3">
    <source>
        <dbReference type="Google" id="ProtNLM"/>
    </source>
</evidence>
<name>A0ABS6YE87_9BACT</name>
<accession>A0ABS6YE87</accession>
<evidence type="ECO:0000313" key="2">
    <source>
        <dbReference type="Proteomes" id="UP000788426"/>
    </source>
</evidence>
<evidence type="ECO:0000313" key="1">
    <source>
        <dbReference type="EMBL" id="MBW4769537.1"/>
    </source>
</evidence>
<dbReference type="PROSITE" id="PS51257">
    <property type="entry name" value="PROKAR_LIPOPROTEIN"/>
    <property type="match status" value="1"/>
</dbReference>
<organism evidence="1 2">
    <name type="scientific">Hoylesella nanceiensis</name>
    <dbReference type="NCBI Taxonomy" id="425941"/>
    <lineage>
        <taxon>Bacteria</taxon>
        <taxon>Pseudomonadati</taxon>
        <taxon>Bacteroidota</taxon>
        <taxon>Bacteroidia</taxon>
        <taxon>Bacteroidales</taxon>
        <taxon>Prevotellaceae</taxon>
        <taxon>Hoylesella</taxon>
    </lineage>
</organism>